<gene>
    <name evidence="1" type="ORF">E3A20_17040</name>
</gene>
<dbReference type="Proteomes" id="UP000321083">
    <property type="component" value="Unassembled WGS sequence"/>
</dbReference>
<dbReference type="EMBL" id="SRHE01000362">
    <property type="protein sequence ID" value="TWW09164.1"/>
    <property type="molecule type" value="Genomic_DNA"/>
</dbReference>
<protein>
    <submittedName>
        <fullName evidence="1">Uncharacterized protein</fullName>
    </submittedName>
</protein>
<evidence type="ECO:0000313" key="1">
    <source>
        <dbReference type="EMBL" id="TWW09164.1"/>
    </source>
</evidence>
<reference evidence="1 2" key="2">
    <citation type="submission" date="2019-08" db="EMBL/GenBank/DDBJ databases">
        <authorList>
            <person name="Henke P."/>
        </authorList>
    </citation>
    <scope>NUCLEOTIDE SEQUENCE [LARGE SCALE GENOMIC DNA]</scope>
    <source>
        <strain evidence="1">Phe10_nw2017</strain>
    </source>
</reference>
<proteinExistence type="predicted"/>
<reference evidence="1 2" key="1">
    <citation type="submission" date="2019-08" db="EMBL/GenBank/DDBJ databases">
        <title>100 year-old enigma solved: identification of Planctomyces bekefii, the type genus and species of the phylum Planctomycetes.</title>
        <authorList>
            <person name="Svetlana D.N."/>
            <person name="Overmann J."/>
        </authorList>
    </citation>
    <scope>NUCLEOTIDE SEQUENCE [LARGE SCALE GENOMIC DNA]</scope>
    <source>
        <strain evidence="1">Phe10_nw2017</strain>
    </source>
</reference>
<accession>A0A5C6M7T2</accession>
<feature type="non-terminal residue" evidence="1">
    <location>
        <position position="1"/>
    </location>
</feature>
<dbReference type="AlphaFoldDB" id="A0A5C6M7T2"/>
<organism evidence="1 2">
    <name type="scientific">Planctomyces bekefii</name>
    <dbReference type="NCBI Taxonomy" id="1653850"/>
    <lineage>
        <taxon>Bacteria</taxon>
        <taxon>Pseudomonadati</taxon>
        <taxon>Planctomycetota</taxon>
        <taxon>Planctomycetia</taxon>
        <taxon>Planctomycetales</taxon>
        <taxon>Planctomycetaceae</taxon>
        <taxon>Planctomyces</taxon>
    </lineage>
</organism>
<name>A0A5C6M7T2_9PLAN</name>
<evidence type="ECO:0000313" key="2">
    <source>
        <dbReference type="Proteomes" id="UP000321083"/>
    </source>
</evidence>
<keyword evidence="2" id="KW-1185">Reference proteome</keyword>
<comment type="caution">
    <text evidence="1">The sequence shown here is derived from an EMBL/GenBank/DDBJ whole genome shotgun (WGS) entry which is preliminary data.</text>
</comment>
<sequence>EYAVKTTLNIDLSKPLVKF</sequence>